<evidence type="ECO:0000313" key="7">
    <source>
        <dbReference type="Proteomes" id="UP001528823"/>
    </source>
</evidence>
<evidence type="ECO:0000256" key="3">
    <source>
        <dbReference type="ARBA" id="ARBA00023125"/>
    </source>
</evidence>
<protein>
    <submittedName>
        <fullName evidence="6">LysR substrate-binding domain-containing protein</fullName>
    </submittedName>
</protein>
<dbReference type="PANTHER" id="PTHR30537">
    <property type="entry name" value="HTH-TYPE TRANSCRIPTIONAL REGULATOR"/>
    <property type="match status" value="1"/>
</dbReference>
<proteinExistence type="inferred from homology"/>
<feature type="domain" description="HTH lysR-type" evidence="5">
    <location>
        <begin position="11"/>
        <end position="63"/>
    </location>
</feature>
<dbReference type="InterPro" id="IPR000847">
    <property type="entry name" value="LysR_HTH_N"/>
</dbReference>
<organism evidence="6 7">
    <name type="scientific">Spartinivicinus poritis</name>
    <dbReference type="NCBI Taxonomy" id="2994640"/>
    <lineage>
        <taxon>Bacteria</taxon>
        <taxon>Pseudomonadati</taxon>
        <taxon>Pseudomonadota</taxon>
        <taxon>Gammaproteobacteria</taxon>
        <taxon>Oceanospirillales</taxon>
        <taxon>Zooshikellaceae</taxon>
        <taxon>Spartinivicinus</taxon>
    </lineage>
</organism>
<evidence type="ECO:0000259" key="5">
    <source>
        <dbReference type="PROSITE" id="PS50931"/>
    </source>
</evidence>
<comment type="similarity">
    <text evidence="1">Belongs to the LysR transcriptional regulatory family.</text>
</comment>
<dbReference type="SUPFAM" id="SSF53850">
    <property type="entry name" value="Periplasmic binding protein-like II"/>
    <property type="match status" value="1"/>
</dbReference>
<dbReference type="Pfam" id="PF03466">
    <property type="entry name" value="LysR_substrate"/>
    <property type="match status" value="1"/>
</dbReference>
<comment type="caution">
    <text evidence="6">The sequence shown here is derived from an EMBL/GenBank/DDBJ whole genome shotgun (WGS) entry which is preliminary data.</text>
</comment>
<dbReference type="PROSITE" id="PS50931">
    <property type="entry name" value="HTH_LYSR"/>
    <property type="match status" value="1"/>
</dbReference>
<keyword evidence="4" id="KW-0804">Transcription</keyword>
<dbReference type="RefSeq" id="WP_274690593.1">
    <property type="nucleotide sequence ID" value="NZ_JAPMOU010000031.1"/>
</dbReference>
<dbReference type="PRINTS" id="PR00039">
    <property type="entry name" value="HTHLYSR"/>
</dbReference>
<reference evidence="6 7" key="1">
    <citation type="submission" date="2022-11" db="EMBL/GenBank/DDBJ databases">
        <title>Spartinivicinus poritis sp. nov., isolated from scleractinian coral Porites lutea.</title>
        <authorList>
            <person name="Zhang G."/>
            <person name="Cai L."/>
            <person name="Wei Q."/>
        </authorList>
    </citation>
    <scope>NUCLEOTIDE SEQUENCE [LARGE SCALE GENOMIC DNA]</scope>
    <source>
        <strain evidence="6 7">A2-2</strain>
    </source>
</reference>
<evidence type="ECO:0000256" key="4">
    <source>
        <dbReference type="ARBA" id="ARBA00023163"/>
    </source>
</evidence>
<keyword evidence="2" id="KW-0805">Transcription regulation</keyword>
<dbReference type="Gene3D" id="1.10.10.10">
    <property type="entry name" value="Winged helix-like DNA-binding domain superfamily/Winged helix DNA-binding domain"/>
    <property type="match status" value="1"/>
</dbReference>
<dbReference type="Gene3D" id="3.40.190.10">
    <property type="entry name" value="Periplasmic binding protein-like II"/>
    <property type="match status" value="2"/>
</dbReference>
<accession>A0ABT5UFM1</accession>
<keyword evidence="7" id="KW-1185">Reference proteome</keyword>
<keyword evidence="3" id="KW-0238">DNA-binding</keyword>
<dbReference type="InterPro" id="IPR036390">
    <property type="entry name" value="WH_DNA-bd_sf"/>
</dbReference>
<sequence length="303" mass="33960">MSDPLQHLGAMRAFAKAAQLSSYSKAADELAITQSAVSQQVRTLEQALGVRLFTRVGRTMQLTEAGENLFQYVDQGLGLIREGINRVQQEELAGELKVTLSPAFASHWLMPKLWLFAEAYPEIRIHMIPTLDLLDLKHDEADVAIRYGKGNYSGLVNEFLAASEGIVVASPNVAKNINKPEDLFNYLLIESTPLFSEGWKSWFDKVDITADYSKLQIIQVKGVGLAIHTVLEGRGIALMSNLVAKQLIKQQALVQLFNDTVEYAGVWLLYDESSPRYRRVQKFTNWLKQEIKSDNGKPGSKFK</sequence>
<dbReference type="InterPro" id="IPR058163">
    <property type="entry name" value="LysR-type_TF_proteobact-type"/>
</dbReference>
<dbReference type="PANTHER" id="PTHR30537:SF5">
    <property type="entry name" value="HTH-TYPE TRANSCRIPTIONAL ACTIVATOR TTDR-RELATED"/>
    <property type="match status" value="1"/>
</dbReference>
<evidence type="ECO:0000313" key="6">
    <source>
        <dbReference type="EMBL" id="MDE1464263.1"/>
    </source>
</evidence>
<dbReference type="SUPFAM" id="SSF46785">
    <property type="entry name" value="Winged helix' DNA-binding domain"/>
    <property type="match status" value="1"/>
</dbReference>
<dbReference type="InterPro" id="IPR005119">
    <property type="entry name" value="LysR_subst-bd"/>
</dbReference>
<name>A0ABT5UFM1_9GAMM</name>
<dbReference type="Proteomes" id="UP001528823">
    <property type="component" value="Unassembled WGS sequence"/>
</dbReference>
<evidence type="ECO:0000256" key="1">
    <source>
        <dbReference type="ARBA" id="ARBA00009437"/>
    </source>
</evidence>
<dbReference type="EMBL" id="JAPMOU010000031">
    <property type="protein sequence ID" value="MDE1464263.1"/>
    <property type="molecule type" value="Genomic_DNA"/>
</dbReference>
<evidence type="ECO:0000256" key="2">
    <source>
        <dbReference type="ARBA" id="ARBA00023015"/>
    </source>
</evidence>
<dbReference type="Pfam" id="PF00126">
    <property type="entry name" value="HTH_1"/>
    <property type="match status" value="1"/>
</dbReference>
<dbReference type="InterPro" id="IPR036388">
    <property type="entry name" value="WH-like_DNA-bd_sf"/>
</dbReference>
<gene>
    <name evidence="6" type="ORF">ORQ98_20085</name>
</gene>